<name>A0A2P2MZR4_RHIMU</name>
<reference evidence="1" key="1">
    <citation type="submission" date="2018-02" db="EMBL/GenBank/DDBJ databases">
        <title>Rhizophora mucronata_Transcriptome.</title>
        <authorList>
            <person name="Meera S.P."/>
            <person name="Sreeshan A."/>
            <person name="Augustine A."/>
        </authorList>
    </citation>
    <scope>NUCLEOTIDE SEQUENCE</scope>
    <source>
        <tissue evidence="1">Leaf</tissue>
    </source>
</reference>
<dbReference type="AlphaFoldDB" id="A0A2P2MZR4"/>
<protein>
    <submittedName>
        <fullName evidence="1">Uncharacterized protein</fullName>
    </submittedName>
</protein>
<proteinExistence type="predicted"/>
<sequence>MVLKNFGLKEAFGPLLDFLLVAKIVKISHAT</sequence>
<dbReference type="EMBL" id="GGEC01055204">
    <property type="protein sequence ID" value="MBX35688.1"/>
    <property type="molecule type" value="Transcribed_RNA"/>
</dbReference>
<organism evidence="1">
    <name type="scientific">Rhizophora mucronata</name>
    <name type="common">Asiatic mangrove</name>
    <dbReference type="NCBI Taxonomy" id="61149"/>
    <lineage>
        <taxon>Eukaryota</taxon>
        <taxon>Viridiplantae</taxon>
        <taxon>Streptophyta</taxon>
        <taxon>Embryophyta</taxon>
        <taxon>Tracheophyta</taxon>
        <taxon>Spermatophyta</taxon>
        <taxon>Magnoliopsida</taxon>
        <taxon>eudicotyledons</taxon>
        <taxon>Gunneridae</taxon>
        <taxon>Pentapetalae</taxon>
        <taxon>rosids</taxon>
        <taxon>fabids</taxon>
        <taxon>Malpighiales</taxon>
        <taxon>Rhizophoraceae</taxon>
        <taxon>Rhizophora</taxon>
    </lineage>
</organism>
<evidence type="ECO:0000313" key="1">
    <source>
        <dbReference type="EMBL" id="MBX35688.1"/>
    </source>
</evidence>
<accession>A0A2P2MZR4</accession>